<dbReference type="InterPro" id="IPR051531">
    <property type="entry name" value="N-acetyltransferase"/>
</dbReference>
<dbReference type="InterPro" id="IPR016181">
    <property type="entry name" value="Acyl_CoA_acyltransferase"/>
</dbReference>
<evidence type="ECO:0000259" key="1">
    <source>
        <dbReference type="Pfam" id="PF13302"/>
    </source>
</evidence>
<dbReference type="Gene3D" id="3.40.630.30">
    <property type="match status" value="1"/>
</dbReference>
<dbReference type="AlphaFoldDB" id="A0A9W9BMW5"/>
<dbReference type="PANTHER" id="PTHR43792:SF1">
    <property type="entry name" value="N-ACETYLTRANSFERASE DOMAIN-CONTAINING PROTEIN"/>
    <property type="match status" value="1"/>
</dbReference>
<dbReference type="InterPro" id="IPR000182">
    <property type="entry name" value="GNAT_dom"/>
</dbReference>
<dbReference type="Proteomes" id="UP001140511">
    <property type="component" value="Unassembled WGS sequence"/>
</dbReference>
<reference evidence="2" key="1">
    <citation type="submission" date="2022-09" db="EMBL/GenBank/DDBJ databases">
        <title>Chromosome-level assembly of Trichoderma breve T069, a fungus used in development of biopesticide product.</title>
        <authorList>
            <person name="Lin R."/>
            <person name="Liu T."/>
        </authorList>
    </citation>
    <scope>NUCLEOTIDE SEQUENCE</scope>
    <source>
        <strain evidence="2">T069</strain>
    </source>
</reference>
<proteinExistence type="predicted"/>
<keyword evidence="3" id="KW-1185">Reference proteome</keyword>
<accession>A0A9W9BMW5</accession>
<organism evidence="2 3">
    <name type="scientific">Trichoderma breve</name>
    <dbReference type="NCBI Taxonomy" id="2034170"/>
    <lineage>
        <taxon>Eukaryota</taxon>
        <taxon>Fungi</taxon>
        <taxon>Dikarya</taxon>
        <taxon>Ascomycota</taxon>
        <taxon>Pezizomycotina</taxon>
        <taxon>Sordariomycetes</taxon>
        <taxon>Hypocreomycetidae</taxon>
        <taxon>Hypocreales</taxon>
        <taxon>Hypocreaceae</taxon>
        <taxon>Trichoderma</taxon>
    </lineage>
</organism>
<dbReference type="PANTHER" id="PTHR43792">
    <property type="entry name" value="GNAT FAMILY, PUTATIVE (AFU_ORTHOLOGUE AFUA_3G00765)-RELATED-RELATED"/>
    <property type="match status" value="1"/>
</dbReference>
<sequence>MASLLVGNIKSQKDKFIKALGFNLVGSRFPSFSKSVFLISAQVDMEQRQRIKIRTTLPLIPPNDARDEIHTPRLIIRAPRISDVPALHKLRIQHEVMKYSVDGADKTLEDTRRSLDVMLPPNDINSYRFHIFEKDTGDLVGKGGMHSITGRNFGWPEVGYSFKQEAWGKGYATEFLAAFLENYWSLPRSEVEIEVDATSLDAQALETGNGPFVEMLVAIVDVGNPGSKKVLEKTKFKQFKQWTTKDIRLANKGLDVTLMGLMAVAPAEERN</sequence>
<name>A0A9W9BMW5_9HYPO</name>
<comment type="caution">
    <text evidence="2">The sequence shown here is derived from an EMBL/GenBank/DDBJ whole genome shotgun (WGS) entry which is preliminary data.</text>
</comment>
<dbReference type="Pfam" id="PF13302">
    <property type="entry name" value="Acetyltransf_3"/>
    <property type="match status" value="1"/>
</dbReference>
<dbReference type="GeneID" id="80865785"/>
<evidence type="ECO:0000313" key="2">
    <source>
        <dbReference type="EMBL" id="KAJ4862933.1"/>
    </source>
</evidence>
<dbReference type="SUPFAM" id="SSF55729">
    <property type="entry name" value="Acyl-CoA N-acyltransferases (Nat)"/>
    <property type="match status" value="1"/>
</dbReference>
<evidence type="ECO:0000313" key="3">
    <source>
        <dbReference type="Proteomes" id="UP001140511"/>
    </source>
</evidence>
<gene>
    <name evidence="2" type="ORF">T069G_03887</name>
</gene>
<dbReference type="GO" id="GO:0016747">
    <property type="term" value="F:acyltransferase activity, transferring groups other than amino-acyl groups"/>
    <property type="evidence" value="ECO:0007669"/>
    <property type="project" value="InterPro"/>
</dbReference>
<protein>
    <submittedName>
        <fullName evidence="2">Acetyltransferase (GNAT) domain-containing protein</fullName>
    </submittedName>
</protein>
<feature type="domain" description="N-acetyltransferase" evidence="1">
    <location>
        <begin position="73"/>
        <end position="237"/>
    </location>
</feature>
<dbReference type="RefSeq" id="XP_056031989.1">
    <property type="nucleotide sequence ID" value="XM_056171097.1"/>
</dbReference>
<dbReference type="EMBL" id="JAOPEN010000002">
    <property type="protein sequence ID" value="KAJ4862933.1"/>
    <property type="molecule type" value="Genomic_DNA"/>
</dbReference>